<dbReference type="InterPro" id="IPR001567">
    <property type="entry name" value="Pept_M3A_M3B_dom"/>
</dbReference>
<dbReference type="Proteomes" id="UP000759131">
    <property type="component" value="Unassembled WGS sequence"/>
</dbReference>
<evidence type="ECO:0000256" key="7">
    <source>
        <dbReference type="RuleBase" id="RU003435"/>
    </source>
</evidence>
<reference evidence="9" key="1">
    <citation type="submission" date="2020-11" db="EMBL/GenBank/DDBJ databases">
        <authorList>
            <person name="Tran Van P."/>
        </authorList>
    </citation>
    <scope>NUCLEOTIDE SEQUENCE</scope>
</reference>
<dbReference type="PANTHER" id="PTHR11804:SF83">
    <property type="entry name" value="LD37516P"/>
    <property type="match status" value="1"/>
</dbReference>
<comment type="similarity">
    <text evidence="1 7">Belongs to the peptidase M3 family.</text>
</comment>
<accession>A0A7R9L0E6</accession>
<keyword evidence="10" id="KW-1185">Reference proteome</keyword>
<dbReference type="GO" id="GO:0006508">
    <property type="term" value="P:proteolysis"/>
    <property type="evidence" value="ECO:0007669"/>
    <property type="project" value="UniProtKB-KW"/>
</dbReference>
<dbReference type="InterPro" id="IPR045090">
    <property type="entry name" value="Pept_M3A_M3B"/>
</dbReference>
<evidence type="ECO:0000259" key="8">
    <source>
        <dbReference type="Pfam" id="PF01432"/>
    </source>
</evidence>
<dbReference type="OrthoDB" id="534666at2759"/>
<evidence type="ECO:0000256" key="4">
    <source>
        <dbReference type="ARBA" id="ARBA00022801"/>
    </source>
</evidence>
<dbReference type="InterPro" id="IPR024077">
    <property type="entry name" value="Neurolysin/TOP_dom2"/>
</dbReference>
<dbReference type="GO" id="GO:0046872">
    <property type="term" value="F:metal ion binding"/>
    <property type="evidence" value="ECO:0007669"/>
    <property type="project" value="UniProtKB-UniRule"/>
</dbReference>
<keyword evidence="6 7" id="KW-0482">Metalloprotease</keyword>
<evidence type="ECO:0000313" key="9">
    <source>
        <dbReference type="EMBL" id="CAD7632878.1"/>
    </source>
</evidence>
<proteinExistence type="inferred from homology"/>
<dbReference type="AlphaFoldDB" id="A0A7R9L0E6"/>
<dbReference type="PANTHER" id="PTHR11804">
    <property type="entry name" value="PROTEASE M3 THIMET OLIGOPEPTIDASE-RELATED"/>
    <property type="match status" value="1"/>
</dbReference>
<dbReference type="Gene3D" id="1.10.1370.10">
    <property type="entry name" value="Neurolysin, domain 3"/>
    <property type="match status" value="1"/>
</dbReference>
<evidence type="ECO:0000256" key="6">
    <source>
        <dbReference type="ARBA" id="ARBA00023049"/>
    </source>
</evidence>
<dbReference type="InterPro" id="IPR024079">
    <property type="entry name" value="MetalloPept_cat_dom_sf"/>
</dbReference>
<evidence type="ECO:0000256" key="5">
    <source>
        <dbReference type="ARBA" id="ARBA00022833"/>
    </source>
</evidence>
<dbReference type="GO" id="GO:0004222">
    <property type="term" value="F:metalloendopeptidase activity"/>
    <property type="evidence" value="ECO:0007669"/>
    <property type="project" value="InterPro"/>
</dbReference>
<gene>
    <name evidence="9" type="ORF">OSB1V03_LOCUS13278</name>
</gene>
<dbReference type="Gene3D" id="3.40.390.10">
    <property type="entry name" value="Collagenase (Catalytic Domain)"/>
    <property type="match status" value="1"/>
</dbReference>
<dbReference type="Pfam" id="PF01432">
    <property type="entry name" value="Peptidase_M3"/>
    <property type="match status" value="1"/>
</dbReference>
<sequence>MSTNTGAIVGSFYFDPYCRLNHKTSTSYNELALNQYNSLSTKSVSYLITNFAEPVIDGQSTQLSFSQIISLFKQFGHIMHQSLSASTYAEISGVSGAEWDVANFFPQFFALWPLNSYAVIASCSRHVANGSPLPESEFDKIRRAHYHFASFDLKHEIYRMALDLALYSSGNFWSDIRDQHEIYRMALDLALYSSGNFWSDIRDQVWDEYMTPFVRDRLDKHPCSFRAIFSDDLAAAYFSTKWAEMLAADAFGAFQVADVDNDKAVAQVGARFTDSFLTNSADYKSSEVFRRFLGRDPSPDAYLRINGLYGKDSYAKRDTLLANERTVIDTSAEKHAN</sequence>
<protein>
    <recommendedName>
        <fullName evidence="8">Peptidase M3A/M3B catalytic domain-containing protein</fullName>
    </recommendedName>
</protein>
<dbReference type="SUPFAM" id="SSF55486">
    <property type="entry name" value="Metalloproteases ('zincins'), catalytic domain"/>
    <property type="match status" value="1"/>
</dbReference>
<dbReference type="EMBL" id="CAJPIZ010011715">
    <property type="protein sequence ID" value="CAG2113308.1"/>
    <property type="molecule type" value="Genomic_DNA"/>
</dbReference>
<organism evidence="9">
    <name type="scientific">Medioppia subpectinata</name>
    <dbReference type="NCBI Taxonomy" id="1979941"/>
    <lineage>
        <taxon>Eukaryota</taxon>
        <taxon>Metazoa</taxon>
        <taxon>Ecdysozoa</taxon>
        <taxon>Arthropoda</taxon>
        <taxon>Chelicerata</taxon>
        <taxon>Arachnida</taxon>
        <taxon>Acari</taxon>
        <taxon>Acariformes</taxon>
        <taxon>Sarcoptiformes</taxon>
        <taxon>Oribatida</taxon>
        <taxon>Brachypylina</taxon>
        <taxon>Oppioidea</taxon>
        <taxon>Oppiidae</taxon>
        <taxon>Medioppia</taxon>
    </lineage>
</organism>
<keyword evidence="3 7" id="KW-0479">Metal-binding</keyword>
<evidence type="ECO:0000313" key="10">
    <source>
        <dbReference type="Proteomes" id="UP000759131"/>
    </source>
</evidence>
<keyword evidence="4 7" id="KW-0378">Hydrolase</keyword>
<evidence type="ECO:0000256" key="1">
    <source>
        <dbReference type="ARBA" id="ARBA00006040"/>
    </source>
</evidence>
<keyword evidence="5 7" id="KW-0862">Zinc</keyword>
<keyword evidence="2 7" id="KW-0645">Protease</keyword>
<feature type="domain" description="Peptidase M3A/M3B catalytic" evidence="8">
    <location>
        <begin position="4"/>
        <end position="307"/>
    </location>
</feature>
<dbReference type="EMBL" id="OC866290">
    <property type="protein sequence ID" value="CAD7632878.1"/>
    <property type="molecule type" value="Genomic_DNA"/>
</dbReference>
<name>A0A7R9L0E6_9ACAR</name>
<evidence type="ECO:0000256" key="3">
    <source>
        <dbReference type="ARBA" id="ARBA00022723"/>
    </source>
</evidence>
<evidence type="ECO:0000256" key="2">
    <source>
        <dbReference type="ARBA" id="ARBA00022670"/>
    </source>
</evidence>
<comment type="cofactor">
    <cofactor evidence="7">
        <name>Zn(2+)</name>
        <dbReference type="ChEBI" id="CHEBI:29105"/>
    </cofactor>
    <text evidence="7">Binds 1 zinc ion.</text>
</comment>